<dbReference type="CDD" id="cd00586">
    <property type="entry name" value="4HBT"/>
    <property type="match status" value="1"/>
</dbReference>
<dbReference type="EMBL" id="JAFREP010000020">
    <property type="protein sequence ID" value="MBO1320976.1"/>
    <property type="molecule type" value="Genomic_DNA"/>
</dbReference>
<organism evidence="1 2">
    <name type="scientific">Acanthopleuribacter pedis</name>
    <dbReference type="NCBI Taxonomy" id="442870"/>
    <lineage>
        <taxon>Bacteria</taxon>
        <taxon>Pseudomonadati</taxon>
        <taxon>Acidobacteriota</taxon>
        <taxon>Holophagae</taxon>
        <taxon>Acanthopleuribacterales</taxon>
        <taxon>Acanthopleuribacteraceae</taxon>
        <taxon>Acanthopleuribacter</taxon>
    </lineage>
</organism>
<keyword evidence="2" id="KW-1185">Reference proteome</keyword>
<dbReference type="RefSeq" id="WP_207860951.1">
    <property type="nucleotide sequence ID" value="NZ_JAFREP010000020.1"/>
</dbReference>
<dbReference type="SUPFAM" id="SSF54637">
    <property type="entry name" value="Thioesterase/thiol ester dehydrase-isomerase"/>
    <property type="match status" value="1"/>
</dbReference>
<dbReference type="PANTHER" id="PTHR31793:SF24">
    <property type="entry name" value="LONG-CHAIN ACYL-COA THIOESTERASE FADM"/>
    <property type="match status" value="1"/>
</dbReference>
<sequence length="154" mass="18158">MNEPHDSFSRTYQVEWQDIDFNGHMRNTAYFERASHLRVCFLSEHGFSAERFAQLRIGPVVFQDTMQYFKESHLMDSYRVHLQIAALSEDARRFSLLNRFFNESGEPLAQLQSDGAWLDLKARKTRVPPEELADAMKWMPRAESFQWLPAKQAR</sequence>
<dbReference type="InterPro" id="IPR029069">
    <property type="entry name" value="HotDog_dom_sf"/>
</dbReference>
<gene>
    <name evidence="1" type="ORF">J3U88_21035</name>
</gene>
<evidence type="ECO:0000313" key="2">
    <source>
        <dbReference type="Proteomes" id="UP000664417"/>
    </source>
</evidence>
<dbReference type="AlphaFoldDB" id="A0A8J7U727"/>
<name>A0A8J7U727_9BACT</name>
<protein>
    <submittedName>
        <fullName evidence="1">Thioesterase family protein</fullName>
    </submittedName>
</protein>
<accession>A0A8J7U727</accession>
<dbReference type="GO" id="GO:0047617">
    <property type="term" value="F:fatty acyl-CoA hydrolase activity"/>
    <property type="evidence" value="ECO:0007669"/>
    <property type="project" value="TreeGrafter"/>
</dbReference>
<dbReference type="Gene3D" id="3.10.129.10">
    <property type="entry name" value="Hotdog Thioesterase"/>
    <property type="match status" value="1"/>
</dbReference>
<reference evidence="1" key="1">
    <citation type="submission" date="2021-03" db="EMBL/GenBank/DDBJ databases">
        <authorList>
            <person name="Wang G."/>
        </authorList>
    </citation>
    <scope>NUCLEOTIDE SEQUENCE</scope>
    <source>
        <strain evidence="1">KCTC 12899</strain>
    </source>
</reference>
<evidence type="ECO:0000313" key="1">
    <source>
        <dbReference type="EMBL" id="MBO1320976.1"/>
    </source>
</evidence>
<comment type="caution">
    <text evidence="1">The sequence shown here is derived from an EMBL/GenBank/DDBJ whole genome shotgun (WGS) entry which is preliminary data.</text>
</comment>
<dbReference type="PANTHER" id="PTHR31793">
    <property type="entry name" value="4-HYDROXYBENZOYL-COA THIOESTERASE FAMILY MEMBER"/>
    <property type="match status" value="1"/>
</dbReference>
<dbReference type="Proteomes" id="UP000664417">
    <property type="component" value="Unassembled WGS sequence"/>
</dbReference>
<proteinExistence type="predicted"/>
<dbReference type="Pfam" id="PF13279">
    <property type="entry name" value="4HBT_2"/>
    <property type="match status" value="1"/>
</dbReference>
<dbReference type="InterPro" id="IPR050563">
    <property type="entry name" value="4-hydroxybenzoyl-CoA_TE"/>
</dbReference>